<dbReference type="GO" id="GO:0042151">
    <property type="term" value="C:nematocyst"/>
    <property type="evidence" value="ECO:0007669"/>
    <property type="project" value="UniProtKB-SubCell"/>
</dbReference>
<evidence type="ECO:0000313" key="8">
    <source>
        <dbReference type="Proteomes" id="UP000085678"/>
    </source>
</evidence>
<keyword evidence="8" id="KW-1185">Reference proteome</keyword>
<evidence type="ECO:0000313" key="9">
    <source>
        <dbReference type="RefSeq" id="XP_013418290.1"/>
    </source>
</evidence>
<evidence type="ECO:0000256" key="3">
    <source>
        <dbReference type="ARBA" id="ARBA00022537"/>
    </source>
</evidence>
<evidence type="ECO:0000256" key="4">
    <source>
        <dbReference type="ARBA" id="ARBA00023298"/>
    </source>
</evidence>
<keyword evidence="6" id="KW-0812">Transmembrane</keyword>
<keyword evidence="6" id="KW-1133">Transmembrane helix</keyword>
<name>A0A1S3K6M7_LINAN</name>
<keyword evidence="7" id="KW-0732">Signal</keyword>
<keyword evidence="3" id="KW-1052">Target cell membrane</keyword>
<keyword evidence="4" id="KW-1053">Target membrane</keyword>
<feature type="transmembrane region" description="Helical" evidence="6">
    <location>
        <begin position="288"/>
        <end position="310"/>
    </location>
</feature>
<sequence length="316" mass="34754">MDFRFKSTIILFLLFVLLGVVPADHISSDDPVDKDASDRVVREAELEYSPLIEDAETRVERDVAVVGAVVAVAKLGLDVINTILNNLPAAITRTCIVTIRNYLGTKALVNPVVYTKASKMKVIPPERIGPGEATVLEFDQVGSSGEPEGSFVYNIEGTDLYVIILFHVVPPNAYNARIFSFEAKYSDVKVNLHNGMKTLADYYPLVADDTIQYDIRKECGYKVSVVMTDHERATMQVDVYDCPDTVDQTALVVTNQAINGTNVDPLGCKPGDLPNCGCCQTISFGNTLFFLPAILTYVFFSTLLAIFYGIPRDFGL</sequence>
<evidence type="ECO:0000256" key="2">
    <source>
        <dbReference type="ARBA" id="ARBA00004532"/>
    </source>
</evidence>
<keyword evidence="6" id="KW-0472">Membrane</keyword>
<organism evidence="8 9">
    <name type="scientific">Lingula anatina</name>
    <name type="common">Brachiopod</name>
    <name type="synonym">Lingula unguis</name>
    <dbReference type="NCBI Taxonomy" id="7574"/>
    <lineage>
        <taxon>Eukaryota</taxon>
        <taxon>Metazoa</taxon>
        <taxon>Spiralia</taxon>
        <taxon>Lophotrochozoa</taxon>
        <taxon>Brachiopoda</taxon>
        <taxon>Linguliformea</taxon>
        <taxon>Lingulata</taxon>
        <taxon>Lingulida</taxon>
        <taxon>Linguloidea</taxon>
        <taxon>Lingulidae</taxon>
        <taxon>Lingula</taxon>
    </lineage>
</organism>
<accession>A0A1S3K6M7</accession>
<dbReference type="KEGG" id="lak:106179287"/>
<evidence type="ECO:0000256" key="5">
    <source>
        <dbReference type="ARBA" id="ARBA00023331"/>
    </source>
</evidence>
<feature type="signal peptide" evidence="7">
    <location>
        <begin position="1"/>
        <end position="23"/>
    </location>
</feature>
<reference evidence="9" key="1">
    <citation type="submission" date="2025-08" db="UniProtKB">
        <authorList>
            <consortium name="RefSeq"/>
        </authorList>
    </citation>
    <scope>IDENTIFICATION</scope>
    <source>
        <tissue evidence="9">Gonads</tissue>
    </source>
</reference>
<evidence type="ECO:0000256" key="6">
    <source>
        <dbReference type="SAM" id="Phobius"/>
    </source>
</evidence>
<evidence type="ECO:0000256" key="1">
    <source>
        <dbReference type="ARBA" id="ARBA00004175"/>
    </source>
</evidence>
<dbReference type="Gene3D" id="2.60.270.20">
    <property type="entry name" value="Cytolysin/lectin"/>
    <property type="match status" value="1"/>
</dbReference>
<evidence type="ECO:0000256" key="7">
    <source>
        <dbReference type="SAM" id="SignalP"/>
    </source>
</evidence>
<proteinExistence type="predicted"/>
<feature type="chain" id="PRO_5010273584" evidence="7">
    <location>
        <begin position="24"/>
        <end position="316"/>
    </location>
</feature>
<dbReference type="GO" id="GO:0044218">
    <property type="term" value="C:other organism cell membrane"/>
    <property type="evidence" value="ECO:0007669"/>
    <property type="project" value="UniProtKB-KW"/>
</dbReference>
<dbReference type="GeneID" id="106179287"/>
<protein>
    <submittedName>
        <fullName evidence="9">Uncharacterized protein LOC106179287</fullName>
    </submittedName>
</protein>
<dbReference type="RefSeq" id="XP_013418290.1">
    <property type="nucleotide sequence ID" value="XM_013562836.2"/>
</dbReference>
<keyword evidence="5" id="KW-0166">Nematocyst</keyword>
<comment type="subcellular location">
    <subcellularLocation>
        <location evidence="2">Nematocyst</location>
    </subcellularLocation>
    <subcellularLocation>
        <location evidence="1">Target cell membrane</location>
    </subcellularLocation>
</comment>
<dbReference type="Proteomes" id="UP000085678">
    <property type="component" value="Unplaced"/>
</dbReference>
<dbReference type="InParanoid" id="A0A1S3K6M7"/>
<dbReference type="AlphaFoldDB" id="A0A1S3K6M7"/>
<dbReference type="InterPro" id="IPR015926">
    <property type="entry name" value="Cytolysin/lectin"/>
</dbReference>
<gene>
    <name evidence="9" type="primary">LOC106179287</name>
</gene>